<dbReference type="AlphaFoldDB" id="A0A2S8BS71"/>
<dbReference type="Proteomes" id="UP000238296">
    <property type="component" value="Unassembled WGS sequence"/>
</dbReference>
<evidence type="ECO:0000313" key="3">
    <source>
        <dbReference type="Proteomes" id="UP000238296"/>
    </source>
</evidence>
<evidence type="ECO:0000313" key="2">
    <source>
        <dbReference type="EMBL" id="PQM49494.1"/>
    </source>
</evidence>
<accession>A0A2S8BS71</accession>
<dbReference type="EMBL" id="PPEA01000045">
    <property type="protein sequence ID" value="PQM49494.1"/>
    <property type="molecule type" value="Genomic_DNA"/>
</dbReference>
<sequence length="104" mass="10876">MIDKLWPVNTGTRTQVPLTARSGMPRILRLSLRSFWSSSVSPEPSSTSDPASATTLNAIGATYWFGAGNATAPPSCTNFSAPSETARTCSASSWTPASPLPDTA</sequence>
<feature type="region of interest" description="Disordered" evidence="1">
    <location>
        <begin position="80"/>
        <end position="104"/>
    </location>
</feature>
<comment type="caution">
    <text evidence="2">The sequence shown here is derived from an EMBL/GenBank/DDBJ whole genome shotgun (WGS) entry which is preliminary data.</text>
</comment>
<reference evidence="2 3" key="1">
    <citation type="journal article" date="2017" name="Int. J. Syst. Evol. Microbiol.">
        <title>Mycobacterium talmoniae sp. nov., a slowly growing mycobacterium isolated from human respiratory samples.</title>
        <authorList>
            <person name="Davidson R.M."/>
            <person name="DeGroote M.A."/>
            <person name="Marola J.L."/>
            <person name="Buss S."/>
            <person name="Jones V."/>
            <person name="McNeil M.R."/>
            <person name="Freifeld A.G."/>
            <person name="Elaine Epperson L."/>
            <person name="Hasan N.A."/>
            <person name="Jackson M."/>
            <person name="Iwen P.C."/>
            <person name="Salfinger M."/>
            <person name="Strong M."/>
        </authorList>
    </citation>
    <scope>NUCLEOTIDE SEQUENCE [LARGE SCALE GENOMIC DNA]</scope>
    <source>
        <strain evidence="2 3">ATCC BAA-2683</strain>
    </source>
</reference>
<organism evidence="2 3">
    <name type="scientific">Mycobacterium talmoniae</name>
    <dbReference type="NCBI Taxonomy" id="1858794"/>
    <lineage>
        <taxon>Bacteria</taxon>
        <taxon>Bacillati</taxon>
        <taxon>Actinomycetota</taxon>
        <taxon>Actinomycetes</taxon>
        <taxon>Mycobacteriales</taxon>
        <taxon>Mycobacteriaceae</taxon>
        <taxon>Mycobacterium</taxon>
    </lineage>
</organism>
<evidence type="ECO:0000256" key="1">
    <source>
        <dbReference type="SAM" id="MobiDB-lite"/>
    </source>
</evidence>
<feature type="compositionally biased region" description="Polar residues" evidence="1">
    <location>
        <begin position="80"/>
        <end position="96"/>
    </location>
</feature>
<name>A0A2S8BS71_9MYCO</name>
<gene>
    <name evidence="2" type="ORF">C1Y40_00291</name>
</gene>
<protein>
    <submittedName>
        <fullName evidence="2">Uncharacterized protein</fullName>
    </submittedName>
</protein>
<proteinExistence type="predicted"/>